<dbReference type="GO" id="GO:0005576">
    <property type="term" value="C:extracellular region"/>
    <property type="evidence" value="ECO:0007669"/>
    <property type="project" value="InterPro"/>
</dbReference>
<dbReference type="InterPro" id="IPR003159">
    <property type="entry name" value="Lyase_8_central_dom"/>
</dbReference>
<dbReference type="SUPFAM" id="SSF48230">
    <property type="entry name" value="Chondroitin AC/alginate lyase"/>
    <property type="match status" value="1"/>
</dbReference>
<evidence type="ECO:0000256" key="6">
    <source>
        <dbReference type="ARBA" id="ARBA00023239"/>
    </source>
</evidence>
<evidence type="ECO:0000259" key="11">
    <source>
        <dbReference type="Pfam" id="PF08124"/>
    </source>
</evidence>
<dbReference type="Proteomes" id="UP000462931">
    <property type="component" value="Unassembled WGS sequence"/>
</dbReference>
<dbReference type="Pfam" id="PF02278">
    <property type="entry name" value="Lyase_8"/>
    <property type="match status" value="1"/>
</dbReference>
<feature type="domain" description="Polysaccharide lyase family 8 central" evidence="9">
    <location>
        <begin position="354"/>
        <end position="602"/>
    </location>
</feature>
<comment type="caution">
    <text evidence="12">The sequence shown here is derived from an EMBL/GenBank/DDBJ whole genome shotgun (WGS) entry which is preliminary data.</text>
</comment>
<name>A0A7K0FPM9_9SPHI</name>
<reference evidence="12 13" key="1">
    <citation type="submission" date="2019-11" db="EMBL/GenBank/DDBJ databases">
        <authorList>
            <person name="Cheng Q."/>
            <person name="Yang Z."/>
        </authorList>
    </citation>
    <scope>NUCLEOTIDE SEQUENCE [LARGE SCALE GENOMIC DNA]</scope>
    <source>
        <strain evidence="12 13">HX-22-1</strain>
    </source>
</reference>
<dbReference type="InterPro" id="IPR012970">
    <property type="entry name" value="Lyase_8_alpha_N"/>
</dbReference>
<evidence type="ECO:0000259" key="9">
    <source>
        <dbReference type="Pfam" id="PF02278"/>
    </source>
</evidence>
<comment type="similarity">
    <text evidence="2">Belongs to the polysaccharide lyase 8 family.</text>
</comment>
<protein>
    <recommendedName>
        <fullName evidence="14">Chondroitinase</fullName>
    </recommendedName>
</protein>
<dbReference type="PANTHER" id="PTHR38481">
    <property type="entry name" value="HYALURONATE LYASE"/>
    <property type="match status" value="1"/>
</dbReference>
<dbReference type="SUPFAM" id="SSF74650">
    <property type="entry name" value="Galactose mutarotase-like"/>
    <property type="match status" value="1"/>
</dbReference>
<evidence type="ECO:0008006" key="14">
    <source>
        <dbReference type="Google" id="ProtNLM"/>
    </source>
</evidence>
<evidence type="ECO:0000313" key="12">
    <source>
        <dbReference type="EMBL" id="MRX47916.1"/>
    </source>
</evidence>
<dbReference type="PANTHER" id="PTHR38481:SF1">
    <property type="entry name" value="HYALURONATE LYASE"/>
    <property type="match status" value="1"/>
</dbReference>
<gene>
    <name evidence="12" type="ORF">GJJ64_12010</name>
</gene>
<dbReference type="AlphaFoldDB" id="A0A7K0FPM9"/>
<feature type="active site" evidence="7">
    <location>
        <position position="249"/>
    </location>
</feature>
<dbReference type="GO" id="GO:0030246">
    <property type="term" value="F:carbohydrate binding"/>
    <property type="evidence" value="ECO:0007669"/>
    <property type="project" value="InterPro"/>
</dbReference>
<feature type="domain" description="Polysaccharide lyase 8 N-terminal alpha-helical" evidence="11">
    <location>
        <begin position="61"/>
        <end position="314"/>
    </location>
</feature>
<proteinExistence type="inferred from homology"/>
<comment type="cofactor">
    <cofactor evidence="1">
        <name>Ca(2+)</name>
        <dbReference type="ChEBI" id="CHEBI:29108"/>
    </cofactor>
</comment>
<dbReference type="RefSeq" id="WP_154288025.1">
    <property type="nucleotide sequence ID" value="NZ_WKJI01000003.1"/>
</dbReference>
<evidence type="ECO:0000256" key="4">
    <source>
        <dbReference type="ARBA" id="ARBA00022729"/>
    </source>
</evidence>
<keyword evidence="6" id="KW-0456">Lyase</keyword>
<dbReference type="SUPFAM" id="SSF49863">
    <property type="entry name" value="Hyaluronate lyase-like, C-terminal domain"/>
    <property type="match status" value="1"/>
</dbReference>
<dbReference type="InterPro" id="IPR014718">
    <property type="entry name" value="GH-type_carb-bd"/>
</dbReference>
<dbReference type="InterPro" id="IPR011071">
    <property type="entry name" value="Lyase_8-like_C"/>
</dbReference>
<dbReference type="GO" id="GO:0005975">
    <property type="term" value="P:carbohydrate metabolic process"/>
    <property type="evidence" value="ECO:0007669"/>
    <property type="project" value="InterPro"/>
</dbReference>
<comment type="subunit">
    <text evidence="3">Monomer.</text>
</comment>
<feature type="active site" evidence="7">
    <location>
        <position position="240"/>
    </location>
</feature>
<keyword evidence="5" id="KW-0106">Calcium</keyword>
<feature type="chain" id="PRO_5029454192" description="Chondroitinase" evidence="8">
    <location>
        <begin position="23"/>
        <end position="711"/>
    </location>
</feature>
<keyword evidence="13" id="KW-1185">Reference proteome</keyword>
<dbReference type="Pfam" id="PF02884">
    <property type="entry name" value="Lyase_8_C"/>
    <property type="match status" value="1"/>
</dbReference>
<evidence type="ECO:0000256" key="1">
    <source>
        <dbReference type="ARBA" id="ARBA00001913"/>
    </source>
</evidence>
<evidence type="ECO:0000256" key="3">
    <source>
        <dbReference type="ARBA" id="ARBA00011245"/>
    </source>
</evidence>
<accession>A0A7K0FPM9</accession>
<dbReference type="Gene3D" id="2.70.98.10">
    <property type="match status" value="1"/>
</dbReference>
<evidence type="ECO:0000313" key="13">
    <source>
        <dbReference type="Proteomes" id="UP000462931"/>
    </source>
</evidence>
<dbReference type="EMBL" id="WKJI01000003">
    <property type="protein sequence ID" value="MRX47916.1"/>
    <property type="molecule type" value="Genomic_DNA"/>
</dbReference>
<dbReference type="InterPro" id="IPR038970">
    <property type="entry name" value="Lyase_8"/>
</dbReference>
<dbReference type="GO" id="GO:0016837">
    <property type="term" value="F:carbon-oxygen lyase activity, acting on polysaccharides"/>
    <property type="evidence" value="ECO:0007669"/>
    <property type="project" value="UniProtKB-ARBA"/>
</dbReference>
<sequence>MVKTCKYLLITILSLSLFHVNAQQDLFKKLEDNIKAYYTNAHQAPYAIDHIVKGSKPYDMEQNVKEQALINNYKKTFNANGSWADIDYQDSRKAAWAPREHADRVLALSIIYSNPKSAFYQNKELKETLHQALAFWFNAKLVSSNWWYNEIGIPKTLGVAFIFLKHELSALEMQQAVAILNNSSFKQTGQNKVWQAGNILYKAILIEDEALAKRARDTIFSELRMTTEEGIQPDYSFHQHGPQLQFGNYGQGFVTTMSFWARICSSTKLQLDDEKLAILRNLVIQGFNWVSWRGYFDINSLGRQFAKKVLTSKSNSLTGGVLDMIDIDPANASLYKEFIINNYKAHQPSSLTGNRHFWRSDMTIHRQQNWMSSVKMSSERVQATEALNGENLKGYHIGDGTNFIYVKGDEYDDIFPIWNWKKLPGVTNYQNTKPLPVLTISGFRNQGDFTGAVSNGKTGLTAFMLNRDSLTGNKAWFHLEDKIVCLGAAIKPLKNDSVFTTVNQVYTKGPIVYQDLKKDSLWLGKRFSSSSIKWVYHNQIGYIPLNGTSLTLTNQNQKGSWGDIAVTFSNDKAQQAPVFTLEIAHGKQFKQTNYAYLVVPNTTLSKIENYKVSFEIVANDEGAQVLFQKDKQQAYFAIYEPQTFNIKGFAEISFKSPGLYMLSKKGKQWILNSADPTQKQGKLLLKVNQKEISVKMLDDGFKGKTVETIFN</sequence>
<feature type="active site" evidence="7">
    <location>
        <position position="303"/>
    </location>
</feature>
<evidence type="ECO:0000256" key="5">
    <source>
        <dbReference type="ARBA" id="ARBA00022837"/>
    </source>
</evidence>
<feature type="domain" description="Polysaccharide lyase family 8 C-terminal" evidence="10">
    <location>
        <begin position="615"/>
        <end position="682"/>
    </location>
</feature>
<dbReference type="Pfam" id="PF08124">
    <property type="entry name" value="Lyase_8_N"/>
    <property type="match status" value="1"/>
</dbReference>
<dbReference type="Gene3D" id="1.50.10.100">
    <property type="entry name" value="Chondroitin AC/alginate lyase"/>
    <property type="match status" value="1"/>
</dbReference>
<dbReference type="InterPro" id="IPR004103">
    <property type="entry name" value="Lyase_8_C"/>
</dbReference>
<dbReference type="InterPro" id="IPR011013">
    <property type="entry name" value="Gal_mutarotase_sf_dom"/>
</dbReference>
<dbReference type="Gene3D" id="2.60.220.10">
    <property type="entry name" value="Polysaccharide lyase family 8-like, C-terminal"/>
    <property type="match status" value="1"/>
</dbReference>
<feature type="signal peptide" evidence="8">
    <location>
        <begin position="1"/>
        <end position="22"/>
    </location>
</feature>
<organism evidence="12 13">
    <name type="scientific">Pedobacter puniceum</name>
    <dbReference type="NCBI Taxonomy" id="2666136"/>
    <lineage>
        <taxon>Bacteria</taxon>
        <taxon>Pseudomonadati</taxon>
        <taxon>Bacteroidota</taxon>
        <taxon>Sphingobacteriia</taxon>
        <taxon>Sphingobacteriales</taxon>
        <taxon>Sphingobacteriaceae</taxon>
        <taxon>Pedobacter</taxon>
    </lineage>
</organism>
<keyword evidence="4 8" id="KW-0732">Signal</keyword>
<dbReference type="InterPro" id="IPR008929">
    <property type="entry name" value="Chondroitin_lyas"/>
</dbReference>
<evidence type="ECO:0000256" key="7">
    <source>
        <dbReference type="PIRSR" id="PIRSR638970-1"/>
    </source>
</evidence>
<evidence type="ECO:0000259" key="10">
    <source>
        <dbReference type="Pfam" id="PF02884"/>
    </source>
</evidence>
<evidence type="ECO:0000256" key="2">
    <source>
        <dbReference type="ARBA" id="ARBA00006699"/>
    </source>
</evidence>
<evidence type="ECO:0000256" key="8">
    <source>
        <dbReference type="SAM" id="SignalP"/>
    </source>
</evidence>